<proteinExistence type="predicted"/>
<dbReference type="Gene3D" id="3.40.50.1400">
    <property type="match status" value="1"/>
</dbReference>
<dbReference type="PANTHER" id="PTHR33542:SF3">
    <property type="entry name" value="SIROHYDROCHLORIN FERROCHELATASE, CHLOROPLASTIC"/>
    <property type="match status" value="1"/>
</dbReference>
<accession>A0A096AVS0</accession>
<keyword evidence="4" id="KW-1185">Reference proteome</keyword>
<comment type="caution">
    <text evidence="3">The sequence shown here is derived from an EMBL/GenBank/DDBJ whole genome shotgun (WGS) entry which is preliminary data.</text>
</comment>
<dbReference type="Pfam" id="PF01903">
    <property type="entry name" value="CbiX"/>
    <property type="match status" value="1"/>
</dbReference>
<keyword evidence="2" id="KW-0456">Lyase</keyword>
<dbReference type="InterPro" id="IPR050963">
    <property type="entry name" value="Sirohydro_Cobaltochel/CbiX"/>
</dbReference>
<evidence type="ECO:0000256" key="1">
    <source>
        <dbReference type="ARBA" id="ARBA00022723"/>
    </source>
</evidence>
<dbReference type="Proteomes" id="UP000029614">
    <property type="component" value="Unassembled WGS sequence"/>
</dbReference>
<dbReference type="AlphaFoldDB" id="A0A096AVS0"/>
<reference evidence="3 4" key="1">
    <citation type="submission" date="2014-07" db="EMBL/GenBank/DDBJ databases">
        <authorList>
            <person name="McCorrison J."/>
            <person name="Sanka R."/>
            <person name="Torralba M."/>
            <person name="Gillis M."/>
            <person name="Haft D.H."/>
            <person name="Methe B."/>
            <person name="Sutton G."/>
            <person name="Nelson K.E."/>
        </authorList>
    </citation>
    <scope>NUCLEOTIDE SEQUENCE [LARGE SCALE GENOMIC DNA]</scope>
    <source>
        <strain evidence="3 4">DNF00058</strain>
    </source>
</reference>
<keyword evidence="1" id="KW-0479">Metal-binding</keyword>
<dbReference type="OrthoDB" id="1066872at2"/>
<evidence type="ECO:0000256" key="2">
    <source>
        <dbReference type="ARBA" id="ARBA00023239"/>
    </source>
</evidence>
<name>A0A096AVS0_9BACT</name>
<organism evidence="3 4">
    <name type="scientific">Prevotella amnii DNF00058</name>
    <dbReference type="NCBI Taxonomy" id="1401066"/>
    <lineage>
        <taxon>Bacteria</taxon>
        <taxon>Pseudomonadati</taxon>
        <taxon>Bacteroidota</taxon>
        <taxon>Bacteroidia</taxon>
        <taxon>Bacteroidales</taxon>
        <taxon>Prevotellaceae</taxon>
        <taxon>Prevotella</taxon>
    </lineage>
</organism>
<evidence type="ECO:0000313" key="3">
    <source>
        <dbReference type="EMBL" id="KGF50860.1"/>
    </source>
</evidence>
<dbReference type="InterPro" id="IPR002762">
    <property type="entry name" value="CbiX-like"/>
</dbReference>
<dbReference type="SUPFAM" id="SSF53800">
    <property type="entry name" value="Chelatase"/>
    <property type="match status" value="1"/>
</dbReference>
<dbReference type="GO" id="GO:0046872">
    <property type="term" value="F:metal ion binding"/>
    <property type="evidence" value="ECO:0007669"/>
    <property type="project" value="UniProtKB-KW"/>
</dbReference>
<dbReference type="CDD" id="cd03416">
    <property type="entry name" value="CbiX_SirB_N"/>
    <property type="match status" value="1"/>
</dbReference>
<evidence type="ECO:0000313" key="4">
    <source>
        <dbReference type="Proteomes" id="UP000029614"/>
    </source>
</evidence>
<dbReference type="GO" id="GO:0016829">
    <property type="term" value="F:lyase activity"/>
    <property type="evidence" value="ECO:0007669"/>
    <property type="project" value="UniProtKB-KW"/>
</dbReference>
<gene>
    <name evidence="3" type="ORF">HMPREF9302_09420</name>
</gene>
<sequence length="298" mass="33062">MKRILLILLSFICAMTTISAKDGLLIVAHGARIPQWNQPALALEGVTRNLLKQRGITSFACVRAALMEYSQPSVANVIKEMEAEGVDRIFAMPVFISPSSHTEEDLPNILGHKYNPATLHDLIEEGTTLVSSKVPVVLGPTLIYSDVISNAIIRQVKALSKNPKDEALILLAHGDEGYMDFWNVLIQQTDDDVKKALGFSYTYHGFVEMGQEFAKKIIPTILDASKKKKRIILQGIYLVSGIKTMAQRFGLPQAIAKAIKDKDVEIVYSEKGLLPDANNEVADWIVKCATSWQKLERK</sequence>
<dbReference type="RefSeq" id="WP_024992642.1">
    <property type="nucleotide sequence ID" value="NZ_JRNU01000065.1"/>
</dbReference>
<dbReference type="PANTHER" id="PTHR33542">
    <property type="entry name" value="SIROHYDROCHLORIN FERROCHELATASE, CHLOROPLASTIC"/>
    <property type="match status" value="1"/>
</dbReference>
<dbReference type="EMBL" id="JRNU01000065">
    <property type="protein sequence ID" value="KGF50860.1"/>
    <property type="molecule type" value="Genomic_DNA"/>
</dbReference>
<protein>
    <submittedName>
        <fullName evidence="3">Sirohydrochlorin cobaltochelatase</fullName>
    </submittedName>
</protein>